<feature type="signal peptide" evidence="3">
    <location>
        <begin position="1"/>
        <end position="18"/>
    </location>
</feature>
<keyword evidence="2 3" id="KW-0732">Signal</keyword>
<dbReference type="Gene3D" id="3.40.190.10">
    <property type="entry name" value="Periplasmic binding protein-like II"/>
    <property type="match status" value="2"/>
</dbReference>
<dbReference type="Proteomes" id="UP001243623">
    <property type="component" value="Chromosome"/>
</dbReference>
<protein>
    <submittedName>
        <fullName evidence="4">Phosphate/phosphite/phosphonate ABC transporter substrate-binding protein</fullName>
    </submittedName>
</protein>
<dbReference type="PANTHER" id="PTHR35841:SF1">
    <property type="entry name" value="PHOSPHONATES-BINDING PERIPLASMIC PROTEIN"/>
    <property type="match status" value="1"/>
</dbReference>
<evidence type="ECO:0000313" key="4">
    <source>
        <dbReference type="EMBL" id="WIW69904.1"/>
    </source>
</evidence>
<dbReference type="NCBIfam" id="TIGR01098">
    <property type="entry name" value="3A0109s03R"/>
    <property type="match status" value="1"/>
</dbReference>
<reference evidence="4" key="1">
    <citation type="submission" date="2023-03" db="EMBL/GenBank/DDBJ databases">
        <title>Selenobaculum gbiensis gen. nov. sp. nov., a new bacterium isolated from the gut microbiota of IBD patient.</title>
        <authorList>
            <person name="Yeo S."/>
            <person name="Park H."/>
            <person name="Huh C.S."/>
        </authorList>
    </citation>
    <scope>NUCLEOTIDE SEQUENCE</scope>
    <source>
        <strain evidence="4">ICN-92133</strain>
    </source>
</reference>
<sequence>MHKFSILLFLLLTFNLFGCMPSNTPYIDFDKTQSTPPTNTYNDESSRPLRIAVATVISPHATIEYYRNVANHISKQLNRPTVLIQRKTYEEVNMIMSNGDADIAFMSTGAYSAYRGLTDIEIIAMVNHRQTSSYHAQIIVHKDSDIFTEADLQGKSFAFTDPLSFSGHIAIVDLLNKRNIRPEQYFSRYLYTYSHDKSIWAVANKVVDAASIDSMIFDYSQKIQPELAKNIRIISIIGPYPTGPVVVRSKLNKEQKDAIQHIFLTMHKHEDMLNSLDNLLIDNFILPNVELYKPLQKIYDQIGGI</sequence>
<dbReference type="InterPro" id="IPR005770">
    <property type="entry name" value="PhnD"/>
</dbReference>
<dbReference type="CDD" id="cd13571">
    <property type="entry name" value="PBP2_PnhD_1"/>
    <property type="match status" value="1"/>
</dbReference>
<evidence type="ECO:0000256" key="3">
    <source>
        <dbReference type="SAM" id="SignalP"/>
    </source>
</evidence>
<dbReference type="AlphaFoldDB" id="A0A9Y2EUX1"/>
<dbReference type="Pfam" id="PF12974">
    <property type="entry name" value="Phosphonate-bd"/>
    <property type="match status" value="1"/>
</dbReference>
<dbReference type="GO" id="GO:0055085">
    <property type="term" value="P:transmembrane transport"/>
    <property type="evidence" value="ECO:0007669"/>
    <property type="project" value="InterPro"/>
</dbReference>
<dbReference type="RefSeq" id="WP_309320290.1">
    <property type="nucleotide sequence ID" value="NZ_CP120678.1"/>
</dbReference>
<comment type="similarity">
    <text evidence="1">Belongs to the phosphate/phosphite/phosphonate binding protein family.</text>
</comment>
<dbReference type="GO" id="GO:0043190">
    <property type="term" value="C:ATP-binding cassette (ABC) transporter complex"/>
    <property type="evidence" value="ECO:0007669"/>
    <property type="project" value="InterPro"/>
</dbReference>
<keyword evidence="5" id="KW-1185">Reference proteome</keyword>
<feature type="chain" id="PRO_5040782292" evidence="3">
    <location>
        <begin position="19"/>
        <end position="305"/>
    </location>
</feature>
<dbReference type="KEGG" id="sgbi:P3F81_08235"/>
<name>A0A9Y2EUX1_9FIRM</name>
<evidence type="ECO:0000313" key="5">
    <source>
        <dbReference type="Proteomes" id="UP001243623"/>
    </source>
</evidence>
<dbReference type="EMBL" id="CP120678">
    <property type="protein sequence ID" value="WIW69904.1"/>
    <property type="molecule type" value="Genomic_DNA"/>
</dbReference>
<gene>
    <name evidence="4" type="primary">phnD</name>
    <name evidence="4" type="ORF">P3F81_08235</name>
</gene>
<dbReference type="PANTHER" id="PTHR35841">
    <property type="entry name" value="PHOSPHONATES-BINDING PERIPLASMIC PROTEIN"/>
    <property type="match status" value="1"/>
</dbReference>
<organism evidence="4 5">
    <name type="scientific">Selenobaculum gibii</name>
    <dbReference type="NCBI Taxonomy" id="3054208"/>
    <lineage>
        <taxon>Bacteria</taxon>
        <taxon>Bacillati</taxon>
        <taxon>Bacillota</taxon>
        <taxon>Negativicutes</taxon>
        <taxon>Selenomonadales</taxon>
        <taxon>Selenomonadaceae</taxon>
        <taxon>Selenobaculum</taxon>
    </lineage>
</organism>
<proteinExistence type="inferred from homology"/>
<dbReference type="SUPFAM" id="SSF53850">
    <property type="entry name" value="Periplasmic binding protein-like II"/>
    <property type="match status" value="1"/>
</dbReference>
<evidence type="ECO:0000256" key="1">
    <source>
        <dbReference type="ARBA" id="ARBA00007162"/>
    </source>
</evidence>
<accession>A0A9Y2EUX1</accession>
<evidence type="ECO:0000256" key="2">
    <source>
        <dbReference type="ARBA" id="ARBA00022729"/>
    </source>
</evidence>